<evidence type="ECO:0000313" key="3">
    <source>
        <dbReference type="Proteomes" id="UP000001192"/>
    </source>
</evidence>
<organism evidence="2 3">
    <name type="scientific">Paraburkholderia phymatum (strain DSM 17167 / CIP 108236 / LMG 21445 / STM815)</name>
    <name type="common">Burkholderia phymatum</name>
    <dbReference type="NCBI Taxonomy" id="391038"/>
    <lineage>
        <taxon>Bacteria</taxon>
        <taxon>Pseudomonadati</taxon>
        <taxon>Pseudomonadota</taxon>
        <taxon>Betaproteobacteria</taxon>
        <taxon>Burkholderiales</taxon>
        <taxon>Burkholderiaceae</taxon>
        <taxon>Paraburkholderia</taxon>
    </lineage>
</organism>
<protein>
    <submittedName>
        <fullName evidence="2">Uncharacterized protein</fullName>
    </submittedName>
</protein>
<gene>
    <name evidence="2" type="ordered locus">Bphy_4754</name>
</gene>
<dbReference type="Proteomes" id="UP000001192">
    <property type="component" value="Chromosome 2"/>
</dbReference>
<dbReference type="KEGG" id="bph:Bphy_4754"/>
<sequence>MNGSSRGEQAQVPGEKRLREQVRALLLQTRGASPRAGTGVAPDGEGDSAFQCRQLMGVSNMESKPGNKVQEGLQEPTGVAQPVPERDIDKAAGRTPGGNNLNAIPEKDVDKVVPVSPDETRLRDPALTHDDEDDKERDQSGNRRRPL</sequence>
<feature type="region of interest" description="Disordered" evidence="1">
    <location>
        <begin position="27"/>
        <end position="147"/>
    </location>
</feature>
<name>B2JRU4_PARP8</name>
<evidence type="ECO:0000313" key="2">
    <source>
        <dbReference type="EMBL" id="ACC73863.1"/>
    </source>
</evidence>
<proteinExistence type="predicted"/>
<dbReference type="AlphaFoldDB" id="B2JRU4"/>
<dbReference type="EMBL" id="CP001044">
    <property type="protein sequence ID" value="ACC73863.1"/>
    <property type="molecule type" value="Genomic_DNA"/>
</dbReference>
<keyword evidence="3" id="KW-1185">Reference proteome</keyword>
<evidence type="ECO:0000256" key="1">
    <source>
        <dbReference type="SAM" id="MobiDB-lite"/>
    </source>
</evidence>
<dbReference type="eggNOG" id="ENOG503282E">
    <property type="taxonomic scope" value="Bacteria"/>
</dbReference>
<reference evidence="3" key="1">
    <citation type="journal article" date="2014" name="Stand. Genomic Sci.">
        <title>Complete genome sequence of Burkholderia phymatum STM815(T), a broad host range and efficient nitrogen-fixing symbiont of Mimosa species.</title>
        <authorList>
            <person name="Moulin L."/>
            <person name="Klonowska A."/>
            <person name="Caroline B."/>
            <person name="Booth K."/>
            <person name="Vriezen J.A."/>
            <person name="Melkonian R."/>
            <person name="James E.K."/>
            <person name="Young J.P."/>
            <person name="Bena G."/>
            <person name="Hauser L."/>
            <person name="Land M."/>
            <person name="Kyrpides N."/>
            <person name="Bruce D."/>
            <person name="Chain P."/>
            <person name="Copeland A."/>
            <person name="Pitluck S."/>
            <person name="Woyke T."/>
            <person name="Lizotte-Waniewski M."/>
            <person name="Bristow J."/>
            <person name="Riley M."/>
        </authorList>
    </citation>
    <scope>NUCLEOTIDE SEQUENCE [LARGE SCALE GENOMIC DNA]</scope>
    <source>
        <strain evidence="3">DSM 17167 / CIP 108236 / LMG 21445 / STM815</strain>
    </source>
</reference>
<accession>B2JRU4</accession>
<dbReference type="HOGENOM" id="CLU_1764579_0_0_4"/>
<feature type="compositionally biased region" description="Basic and acidic residues" evidence="1">
    <location>
        <begin position="118"/>
        <end position="129"/>
    </location>
</feature>